<sequence length="420" mass="46630">MALFFHFFDNTNCNTMKINKFYVPALSLFLLLSSCEKNNANAQQISKDGSVETEKPNSNYKPAFVGQTRIKAVKTSTAYKVEILNKDLGKPWGIINLPDGKFLITDKRGYMNVVSTDGKQISKIEGFPKVDSKGQGGMLDVALDPDFKINNIIYFSFSEPFGVGNLTSMAKGKLSSDLKNISEIKVIFRAEPSYDGDKHYGSRLAFDKDGNLFVSTGERSDKQTRVYAQKTDNYLGKILKITKEGKPAPGNPFIGKAGFKPEIYAYGVRNPQGMAIDPNGNLWDVEMGPRGGDEINLIKPGKNYGWGDVTYGIEYSGEKVGKGITQKEGTEQPVYYWDPVISPSGVTFYTGNIEEWKGNLLIGCLSGEHINRIVMKDNKVIGEERLLVDQKERFRDVLNGSDGNLYAVTDSGKLYKISKK</sequence>
<dbReference type="InterPro" id="IPR012938">
    <property type="entry name" value="Glc/Sorbosone_DH"/>
</dbReference>
<evidence type="ECO:0000313" key="2">
    <source>
        <dbReference type="EMBL" id="SHM60375.1"/>
    </source>
</evidence>
<keyword evidence="3" id="KW-1185">Reference proteome</keyword>
<dbReference type="InterPro" id="IPR011041">
    <property type="entry name" value="Quinoprot_gluc/sorb_DH_b-prop"/>
</dbReference>
<proteinExistence type="predicted"/>
<evidence type="ECO:0000259" key="1">
    <source>
        <dbReference type="Pfam" id="PF07995"/>
    </source>
</evidence>
<gene>
    <name evidence="2" type="ORF">SAMN05444267_105714</name>
</gene>
<dbReference type="STRING" id="1302687.SAMN05444267_105714"/>
<dbReference type="Gene3D" id="2.120.10.30">
    <property type="entry name" value="TolB, C-terminal domain"/>
    <property type="match status" value="1"/>
</dbReference>
<dbReference type="PANTHER" id="PTHR19328:SF75">
    <property type="entry name" value="ALDOSE SUGAR DEHYDROGENASE YLII"/>
    <property type="match status" value="1"/>
</dbReference>
<dbReference type="AlphaFoldDB" id="A0A1M7K5A3"/>
<dbReference type="Pfam" id="PF07995">
    <property type="entry name" value="GSDH"/>
    <property type="match status" value="1"/>
</dbReference>
<evidence type="ECO:0000313" key="3">
    <source>
        <dbReference type="Proteomes" id="UP000184364"/>
    </source>
</evidence>
<dbReference type="SUPFAM" id="SSF50952">
    <property type="entry name" value="Soluble quinoprotein glucose dehydrogenase"/>
    <property type="match status" value="1"/>
</dbReference>
<accession>A0A1M7K5A3</accession>
<organism evidence="2 3">
    <name type="scientific">Chryseobacterium polytrichastri</name>
    <dbReference type="NCBI Taxonomy" id="1302687"/>
    <lineage>
        <taxon>Bacteria</taxon>
        <taxon>Pseudomonadati</taxon>
        <taxon>Bacteroidota</taxon>
        <taxon>Flavobacteriia</taxon>
        <taxon>Flavobacteriales</taxon>
        <taxon>Weeksellaceae</taxon>
        <taxon>Chryseobacterium group</taxon>
        <taxon>Chryseobacterium</taxon>
    </lineage>
</organism>
<name>A0A1M7K5A3_9FLAO</name>
<reference evidence="3" key="1">
    <citation type="submission" date="2016-11" db="EMBL/GenBank/DDBJ databases">
        <authorList>
            <person name="Varghese N."/>
            <person name="Submissions S."/>
        </authorList>
    </citation>
    <scope>NUCLEOTIDE SEQUENCE [LARGE SCALE GENOMIC DNA]</scope>
    <source>
        <strain evidence="3">DSM 26899</strain>
    </source>
</reference>
<dbReference type="Proteomes" id="UP000184364">
    <property type="component" value="Unassembled WGS sequence"/>
</dbReference>
<dbReference type="EMBL" id="FRAV01000057">
    <property type="protein sequence ID" value="SHM60375.1"/>
    <property type="molecule type" value="Genomic_DNA"/>
</dbReference>
<dbReference type="PANTHER" id="PTHR19328">
    <property type="entry name" value="HEDGEHOG-INTERACTING PROTEIN"/>
    <property type="match status" value="1"/>
</dbReference>
<dbReference type="InterPro" id="IPR011042">
    <property type="entry name" value="6-blade_b-propeller_TolB-like"/>
</dbReference>
<protein>
    <submittedName>
        <fullName evidence="2">Glucose/arabinose dehydrogenase, beta-propeller fold</fullName>
    </submittedName>
</protein>
<feature type="domain" description="Glucose/Sorbosone dehydrogenase" evidence="1">
    <location>
        <begin position="89"/>
        <end position="415"/>
    </location>
</feature>